<dbReference type="Proteomes" id="UP000198211">
    <property type="component" value="Unassembled WGS sequence"/>
</dbReference>
<keyword evidence="8 10" id="KW-0333">Golgi apparatus</keyword>
<accession>A0A225V472</accession>
<dbReference type="InterPro" id="IPR002659">
    <property type="entry name" value="Glyco_trans_31"/>
</dbReference>
<dbReference type="Gene3D" id="3.90.550.50">
    <property type="match status" value="1"/>
</dbReference>
<feature type="chain" id="PRO_5012081719" description="Hexosyltransferase" evidence="11">
    <location>
        <begin position="17"/>
        <end position="404"/>
    </location>
</feature>
<dbReference type="GO" id="GO:0000139">
    <property type="term" value="C:Golgi membrane"/>
    <property type="evidence" value="ECO:0007669"/>
    <property type="project" value="UniProtKB-SubCell"/>
</dbReference>
<dbReference type="EMBL" id="NBNE01007749">
    <property type="protein sequence ID" value="OWZ00281.1"/>
    <property type="molecule type" value="Genomic_DNA"/>
</dbReference>
<comment type="similarity">
    <text evidence="2 10">Belongs to the glycosyltransferase 31 family.</text>
</comment>
<evidence type="ECO:0000256" key="11">
    <source>
        <dbReference type="SAM" id="SignalP"/>
    </source>
</evidence>
<evidence type="ECO:0000256" key="6">
    <source>
        <dbReference type="ARBA" id="ARBA00022968"/>
    </source>
</evidence>
<keyword evidence="13" id="KW-1185">Reference proteome</keyword>
<dbReference type="PANTHER" id="PTHR11214">
    <property type="entry name" value="BETA-1,3-N-ACETYLGLUCOSAMINYLTRANSFERASE"/>
    <property type="match status" value="1"/>
</dbReference>
<evidence type="ECO:0000256" key="9">
    <source>
        <dbReference type="ARBA" id="ARBA00023136"/>
    </source>
</evidence>
<dbReference type="EC" id="2.4.1.-" evidence="10"/>
<proteinExistence type="inferred from homology"/>
<evidence type="ECO:0000256" key="2">
    <source>
        <dbReference type="ARBA" id="ARBA00008661"/>
    </source>
</evidence>
<keyword evidence="9" id="KW-0472">Membrane</keyword>
<evidence type="ECO:0000256" key="8">
    <source>
        <dbReference type="ARBA" id="ARBA00023034"/>
    </source>
</evidence>
<keyword evidence="3 10" id="KW-0328">Glycosyltransferase</keyword>
<organism evidence="12 13">
    <name type="scientific">Phytophthora megakarya</name>
    <dbReference type="NCBI Taxonomy" id="4795"/>
    <lineage>
        <taxon>Eukaryota</taxon>
        <taxon>Sar</taxon>
        <taxon>Stramenopiles</taxon>
        <taxon>Oomycota</taxon>
        <taxon>Peronosporomycetes</taxon>
        <taxon>Peronosporales</taxon>
        <taxon>Peronosporaceae</taxon>
        <taxon>Phytophthora</taxon>
    </lineage>
</organism>
<dbReference type="Pfam" id="PF01762">
    <property type="entry name" value="Galactosyl_T"/>
    <property type="match status" value="1"/>
</dbReference>
<dbReference type="PANTHER" id="PTHR11214:SF3">
    <property type="entry name" value="BETA-1,3-GALACTOSYLTRANSFERASE 6"/>
    <property type="match status" value="1"/>
</dbReference>
<reference evidence="13" key="1">
    <citation type="submission" date="2017-03" db="EMBL/GenBank/DDBJ databases">
        <title>Phytopthora megakarya and P. palmivora, two closely related causual agents of cacao black pod achieved similar genome size and gene model numbers by different mechanisms.</title>
        <authorList>
            <person name="Ali S."/>
            <person name="Shao J."/>
            <person name="Larry D.J."/>
            <person name="Kronmiller B."/>
            <person name="Shen D."/>
            <person name="Strem M.D."/>
            <person name="Melnick R.L."/>
            <person name="Guiltinan M.J."/>
            <person name="Tyler B.M."/>
            <person name="Meinhardt L.W."/>
            <person name="Bailey B.A."/>
        </authorList>
    </citation>
    <scope>NUCLEOTIDE SEQUENCE [LARGE SCALE GENOMIC DNA]</scope>
    <source>
        <strain evidence="13">zdho120</strain>
    </source>
</reference>
<dbReference type="GO" id="GO:0016758">
    <property type="term" value="F:hexosyltransferase activity"/>
    <property type="evidence" value="ECO:0007669"/>
    <property type="project" value="InterPro"/>
</dbReference>
<gene>
    <name evidence="12" type="ORF">PHMEG_00028567</name>
</gene>
<comment type="caution">
    <text evidence="12">The sequence shown here is derived from an EMBL/GenBank/DDBJ whole genome shotgun (WGS) entry which is preliminary data.</text>
</comment>
<keyword evidence="7" id="KW-1133">Transmembrane helix</keyword>
<evidence type="ECO:0000256" key="7">
    <source>
        <dbReference type="ARBA" id="ARBA00022989"/>
    </source>
</evidence>
<evidence type="ECO:0000256" key="5">
    <source>
        <dbReference type="ARBA" id="ARBA00022692"/>
    </source>
</evidence>
<evidence type="ECO:0000256" key="4">
    <source>
        <dbReference type="ARBA" id="ARBA00022679"/>
    </source>
</evidence>
<name>A0A225V472_9STRA</name>
<evidence type="ECO:0000256" key="1">
    <source>
        <dbReference type="ARBA" id="ARBA00004323"/>
    </source>
</evidence>
<evidence type="ECO:0000256" key="3">
    <source>
        <dbReference type="ARBA" id="ARBA00022676"/>
    </source>
</evidence>
<feature type="signal peptide" evidence="11">
    <location>
        <begin position="1"/>
        <end position="16"/>
    </location>
</feature>
<keyword evidence="5" id="KW-0812">Transmembrane</keyword>
<dbReference type="STRING" id="4795.A0A225V472"/>
<evidence type="ECO:0000313" key="13">
    <source>
        <dbReference type="Proteomes" id="UP000198211"/>
    </source>
</evidence>
<keyword evidence="4" id="KW-0808">Transferase</keyword>
<dbReference type="AlphaFoldDB" id="A0A225V472"/>
<sequence length="404" mass="45959">MKSLLHILCFFVSCNCGSVTSTISNAEMSTLHQQEELLKGLRVLYPESNVQYKSPMAFRFQLIALDFSELMTAYTGLRWLCLQLDGVWRRCIPIESGALIVESMAVGNHSARLAMFNASTPDTGTLLLQSEDVPFMILSEEDFAAVLEQQRRDVQALNECEDRKVDLNVVEWFRSKQNEENHGSREIDAATAYEQKVYGRDLLTDALNCEDSYTTLPQKVKEFLHFVGTDHVLRRAAYVMIADEDVYLRIGDIAQQLTALGALSDLYAGNVKEGNTFRPERDPERRYYLPESVYPLDEFPPFAWGPHYLMSMDVVEFIADNREELQGLGPLDDVTIALWLLAIQVHPQHLPQFQNLRETPCTNDLLAYADLGPSAIRIIHSNLQSGRDFCYGFNVHSWDKDNTL</sequence>
<evidence type="ECO:0000313" key="12">
    <source>
        <dbReference type="EMBL" id="OWZ00281.1"/>
    </source>
</evidence>
<evidence type="ECO:0000256" key="10">
    <source>
        <dbReference type="RuleBase" id="RU363063"/>
    </source>
</evidence>
<protein>
    <recommendedName>
        <fullName evidence="10">Hexosyltransferase</fullName>
        <ecNumber evidence="10">2.4.1.-</ecNumber>
    </recommendedName>
</protein>
<keyword evidence="6" id="KW-0735">Signal-anchor</keyword>
<dbReference type="OrthoDB" id="2139606at2759"/>
<comment type="subcellular location">
    <subcellularLocation>
        <location evidence="1 10">Golgi apparatus membrane</location>
        <topology evidence="1 10">Single-pass type II membrane protein</topology>
    </subcellularLocation>
</comment>
<keyword evidence="11" id="KW-0732">Signal</keyword>